<dbReference type="InterPro" id="IPR028082">
    <property type="entry name" value="Peripla_BP_I"/>
</dbReference>
<dbReference type="Gene3D" id="3.40.50.2300">
    <property type="match status" value="2"/>
</dbReference>
<dbReference type="AlphaFoldDB" id="A0A1I3KNJ3"/>
<dbReference type="GO" id="GO:0030246">
    <property type="term" value="F:carbohydrate binding"/>
    <property type="evidence" value="ECO:0007669"/>
    <property type="project" value="TreeGrafter"/>
</dbReference>
<dbReference type="PROSITE" id="PS51257">
    <property type="entry name" value="PROKAR_LIPOPROTEIN"/>
    <property type="match status" value="1"/>
</dbReference>
<accession>A0A1I3KNJ3</accession>
<reference evidence="7" key="1">
    <citation type="submission" date="2016-10" db="EMBL/GenBank/DDBJ databases">
        <authorList>
            <person name="Varghese N."/>
            <person name="Submissions S."/>
        </authorList>
    </citation>
    <scope>NUCLEOTIDE SEQUENCE [LARGE SCALE GENOMIC DNA]</scope>
    <source>
        <strain evidence="7">XBD1002</strain>
    </source>
</reference>
<dbReference type="OrthoDB" id="358279at2"/>
<feature type="domain" description="Periplasmic binding protein" evidence="5">
    <location>
        <begin position="44"/>
        <end position="296"/>
    </location>
</feature>
<evidence type="ECO:0000313" key="6">
    <source>
        <dbReference type="EMBL" id="SFI74072.1"/>
    </source>
</evidence>
<dbReference type="GO" id="GO:0030288">
    <property type="term" value="C:outer membrane-bounded periplasmic space"/>
    <property type="evidence" value="ECO:0007669"/>
    <property type="project" value="TreeGrafter"/>
</dbReference>
<evidence type="ECO:0000259" key="5">
    <source>
        <dbReference type="Pfam" id="PF13407"/>
    </source>
</evidence>
<dbReference type="SUPFAM" id="SSF53822">
    <property type="entry name" value="Periplasmic binding protein-like I"/>
    <property type="match status" value="1"/>
</dbReference>
<dbReference type="RefSeq" id="WP_083425719.1">
    <property type="nucleotide sequence ID" value="NZ_FORI01000005.1"/>
</dbReference>
<feature type="signal peptide" evidence="4">
    <location>
        <begin position="1"/>
        <end position="19"/>
    </location>
</feature>
<evidence type="ECO:0000256" key="1">
    <source>
        <dbReference type="ARBA" id="ARBA00004196"/>
    </source>
</evidence>
<feature type="chain" id="PRO_5010249518" evidence="4">
    <location>
        <begin position="20"/>
        <end position="348"/>
    </location>
</feature>
<dbReference type="EMBL" id="FORI01000005">
    <property type="protein sequence ID" value="SFI74072.1"/>
    <property type="molecule type" value="Genomic_DNA"/>
</dbReference>
<dbReference type="PANTHER" id="PTHR30036:SF1">
    <property type="entry name" value="D-XYLOSE-BINDING PERIPLASMIC PROTEIN"/>
    <property type="match status" value="1"/>
</dbReference>
<comment type="similarity">
    <text evidence="2">Belongs to the bacterial solute-binding protein 2 family.</text>
</comment>
<keyword evidence="7" id="KW-1185">Reference proteome</keyword>
<comment type="subcellular location">
    <subcellularLocation>
        <location evidence="1">Cell envelope</location>
    </subcellularLocation>
</comment>
<dbReference type="PANTHER" id="PTHR30036">
    <property type="entry name" value="D-XYLOSE-BINDING PERIPLASMIC PROTEIN"/>
    <property type="match status" value="1"/>
</dbReference>
<dbReference type="InterPro" id="IPR025997">
    <property type="entry name" value="SBP_2_dom"/>
</dbReference>
<organism evidence="6 7">
    <name type="scientific">Treponema bryantii</name>
    <dbReference type="NCBI Taxonomy" id="163"/>
    <lineage>
        <taxon>Bacteria</taxon>
        <taxon>Pseudomonadati</taxon>
        <taxon>Spirochaetota</taxon>
        <taxon>Spirochaetia</taxon>
        <taxon>Spirochaetales</taxon>
        <taxon>Treponemataceae</taxon>
        <taxon>Treponema</taxon>
    </lineage>
</organism>
<sequence>MLKKYLRVVLLFAVCLALTVSCKKQEAASTVRQPSPAPARPITIGFSIDTLAIERWQRDLDVFINKVKEMGADVIVQNAGNNIEEQNRQLMYLLERNVDCVVVLPKEATSISESVAKLRAKNIPVISYDRLALNADVNLYLTIDSEKVGEQMAQEMLRRANGKNWYCILGPSEDYNMILIMDGINRIIRNTSAHINHTFYTDGWNYDLSYQEMVRILKSDTFPDAIICGNDAVAASVIQAINRYYPDTNIPVCGQDADISACQYIVQGKQAFTIYKPIIQLAEVAAECAVHLAKHEEINESRFRCSVIDNGFAKIPTVWLEPVHVDKYNLDKIIIESGFHSAASVYKE</sequence>
<evidence type="ECO:0000256" key="2">
    <source>
        <dbReference type="ARBA" id="ARBA00007639"/>
    </source>
</evidence>
<dbReference type="InterPro" id="IPR050555">
    <property type="entry name" value="Bact_Solute-Bind_Prot2"/>
</dbReference>
<dbReference type="Proteomes" id="UP000182737">
    <property type="component" value="Unassembled WGS sequence"/>
</dbReference>
<gene>
    <name evidence="6" type="ORF">SAMN04487775_10569</name>
</gene>
<evidence type="ECO:0000256" key="3">
    <source>
        <dbReference type="ARBA" id="ARBA00022729"/>
    </source>
</evidence>
<proteinExistence type="inferred from homology"/>
<dbReference type="Pfam" id="PF13407">
    <property type="entry name" value="Peripla_BP_4"/>
    <property type="match status" value="1"/>
</dbReference>
<evidence type="ECO:0000313" key="7">
    <source>
        <dbReference type="Proteomes" id="UP000182737"/>
    </source>
</evidence>
<name>A0A1I3KNJ3_9SPIR</name>
<protein>
    <submittedName>
        <fullName evidence="6">D-xylose transport system substrate-binding protein</fullName>
    </submittedName>
</protein>
<keyword evidence="3 4" id="KW-0732">Signal</keyword>
<evidence type="ECO:0000256" key="4">
    <source>
        <dbReference type="SAM" id="SignalP"/>
    </source>
</evidence>